<gene>
    <name evidence="1" type="ORF">EZS28_022490</name>
</gene>
<dbReference type="AlphaFoldDB" id="A0A5J4VI88"/>
<dbReference type="EMBL" id="SNRW01007024">
    <property type="protein sequence ID" value="KAA6381983.1"/>
    <property type="molecule type" value="Genomic_DNA"/>
</dbReference>
<organism evidence="1 2">
    <name type="scientific">Streblomastix strix</name>
    <dbReference type="NCBI Taxonomy" id="222440"/>
    <lineage>
        <taxon>Eukaryota</taxon>
        <taxon>Metamonada</taxon>
        <taxon>Preaxostyla</taxon>
        <taxon>Oxymonadida</taxon>
        <taxon>Streblomastigidae</taxon>
        <taxon>Streblomastix</taxon>
    </lineage>
</organism>
<accession>A0A5J4VI88</accession>
<proteinExistence type="predicted"/>
<evidence type="ECO:0000313" key="2">
    <source>
        <dbReference type="Proteomes" id="UP000324800"/>
    </source>
</evidence>
<reference evidence="1 2" key="1">
    <citation type="submission" date="2019-03" db="EMBL/GenBank/DDBJ databases">
        <title>Single cell metagenomics reveals metabolic interactions within the superorganism composed of flagellate Streblomastix strix and complex community of Bacteroidetes bacteria on its surface.</title>
        <authorList>
            <person name="Treitli S.C."/>
            <person name="Kolisko M."/>
            <person name="Husnik F."/>
            <person name="Keeling P."/>
            <person name="Hampl V."/>
        </authorList>
    </citation>
    <scope>NUCLEOTIDE SEQUENCE [LARGE SCALE GENOMIC DNA]</scope>
    <source>
        <strain evidence="1">ST1C</strain>
    </source>
</reference>
<evidence type="ECO:0000313" key="1">
    <source>
        <dbReference type="EMBL" id="KAA6381983.1"/>
    </source>
</evidence>
<name>A0A5J4VI88_9EUKA</name>
<sequence length="244" mass="27765">MAEPLNAINMIIQTIDVSLPTYEYLYSAFSLSTFNTQNIQLNRRFNQCKENNKNPFSSNANDLAQSIAERAANRQGRAGILNIRYAVSRKIGLHTGNQLGQSLITSLEAKEISKSQSNNAKNQRIWDVNLLTQFLQQHPSDNYLTWMQLISKVASLIILINAFRYLEMEWIQIGSVIINLESIQISLETRLKTALSTTKIILEDKNSSCRNQMLVYSLQEIINRFKDLRLESGVASVLFTNKDS</sequence>
<dbReference type="OrthoDB" id="10683173at2759"/>
<comment type="caution">
    <text evidence="1">The sequence shown here is derived from an EMBL/GenBank/DDBJ whole genome shotgun (WGS) entry which is preliminary data.</text>
</comment>
<protein>
    <submittedName>
        <fullName evidence="1">Uncharacterized protein</fullName>
    </submittedName>
</protein>
<dbReference type="Proteomes" id="UP000324800">
    <property type="component" value="Unassembled WGS sequence"/>
</dbReference>